<feature type="chain" id="PRO_5038278306" description="Polycystin cation channel PKD1/PKD2 domain-containing protein" evidence="6">
    <location>
        <begin position="19"/>
        <end position="504"/>
    </location>
</feature>
<keyword evidence="6" id="KW-0732">Signal</keyword>
<dbReference type="Proteomes" id="UP000294530">
    <property type="component" value="Unassembled WGS sequence"/>
</dbReference>
<evidence type="ECO:0000256" key="1">
    <source>
        <dbReference type="ARBA" id="ARBA00004141"/>
    </source>
</evidence>
<dbReference type="RefSeq" id="XP_067816601.1">
    <property type="nucleotide sequence ID" value="XM_067961483.1"/>
</dbReference>
<evidence type="ECO:0000256" key="5">
    <source>
        <dbReference type="SAM" id="Phobius"/>
    </source>
</evidence>
<evidence type="ECO:0000256" key="2">
    <source>
        <dbReference type="ARBA" id="ARBA00022692"/>
    </source>
</evidence>
<accession>A0A976FI02</accession>
<dbReference type="PANTHER" id="PTHR12127">
    <property type="entry name" value="MUCOLIPIN"/>
    <property type="match status" value="1"/>
</dbReference>
<evidence type="ECO:0000256" key="6">
    <source>
        <dbReference type="SAM" id="SignalP"/>
    </source>
</evidence>
<feature type="transmembrane region" description="Helical" evidence="5">
    <location>
        <begin position="459"/>
        <end position="480"/>
    </location>
</feature>
<dbReference type="GO" id="GO:0072345">
    <property type="term" value="F:NAADP-sensitive calcium-release channel activity"/>
    <property type="evidence" value="ECO:0007669"/>
    <property type="project" value="TreeGrafter"/>
</dbReference>
<dbReference type="KEGG" id="blac:94347154"/>
<evidence type="ECO:0000256" key="4">
    <source>
        <dbReference type="ARBA" id="ARBA00023136"/>
    </source>
</evidence>
<dbReference type="GO" id="GO:0016020">
    <property type="term" value="C:membrane"/>
    <property type="evidence" value="ECO:0007669"/>
    <property type="project" value="UniProtKB-SubCell"/>
</dbReference>
<dbReference type="Pfam" id="PF08016">
    <property type="entry name" value="PKD_channel"/>
    <property type="match status" value="1"/>
</dbReference>
<evidence type="ECO:0000313" key="10">
    <source>
        <dbReference type="Proteomes" id="UP000294530"/>
    </source>
</evidence>
<evidence type="ECO:0000313" key="8">
    <source>
        <dbReference type="EMBL" id="TDH66880.1"/>
    </source>
</evidence>
<evidence type="ECO:0000313" key="9">
    <source>
        <dbReference type="EMBL" id="TDH67102.1"/>
    </source>
</evidence>
<proteinExistence type="predicted"/>
<reference evidence="9 10" key="1">
    <citation type="journal article" date="2021" name="Genome Biol.">
        <title>AFLAP: assembly-free linkage analysis pipeline using k-mers from genome sequencing data.</title>
        <authorList>
            <person name="Fletcher K."/>
            <person name="Zhang L."/>
            <person name="Gil J."/>
            <person name="Han R."/>
            <person name="Cavanaugh K."/>
            <person name="Michelmore R."/>
        </authorList>
    </citation>
    <scope>NUCLEOTIDE SEQUENCE [LARGE SCALE GENOMIC DNA]</scope>
    <source>
        <strain evidence="9 10">SF5</strain>
    </source>
</reference>
<dbReference type="PANTHER" id="PTHR12127:SF7">
    <property type="entry name" value="SD02261P"/>
    <property type="match status" value="1"/>
</dbReference>
<dbReference type="OrthoDB" id="263481at2759"/>
<dbReference type="AlphaFoldDB" id="A0A976FI02"/>
<keyword evidence="2 5" id="KW-0812">Transmembrane</keyword>
<feature type="domain" description="Polycystin cation channel PKD1/PKD2" evidence="7">
    <location>
        <begin position="352"/>
        <end position="484"/>
    </location>
</feature>
<sequence length="504" mass="57466">MRFRGLLLLRLSLHVCVALLLTIHSSQLGSSLHYLQRAAANEWVRLLFYVDVVKKIAPDETMVETLPHFLLEVEEMIAANANDEFFAGGFAARASALPVGLLFTINETRQHLHGVVRNYIRLADVALDSFLVYSNNTRSQLPPPLLTVRSSVNDDTSESLFSITNESVSSQWPPALRLGSEAARQQETRHFFDTLDAMEMKMVVGMRQKAKEKEKAGKTEMLYEWTVVMRYDLLNQGHLEVTMNYALSYVPLLDRQRTIGERRMPPVLSDTGVVFDWLTLTTIGLHQVLDFYLVWNEMKHAKPSYRVGKGTIMLALRNELRCNFWFWLVLALNLATVACLLTTWRHAYELSLNDMLCFTYAICCALQWLCLIRYLQENARFQILGLTLKRGLPRVIQFLVGVFPIFVGFVLFGTVMFGSRVPRFQSASTTATTLFSVANGDEIHDTFNDVAYTPWIGQIYVYSYMILFSYVVLMVCIGLIEDAFFSAVFPDIWPTHAVPSTNRD</sequence>
<keyword evidence="4 5" id="KW-0472">Membrane</keyword>
<evidence type="ECO:0000259" key="7">
    <source>
        <dbReference type="Pfam" id="PF08016"/>
    </source>
</evidence>
<dbReference type="EMBL" id="SHOA02000198">
    <property type="protein sequence ID" value="TDH66880.1"/>
    <property type="molecule type" value="Genomic_DNA"/>
</dbReference>
<keyword evidence="10" id="KW-1185">Reference proteome</keyword>
<organism evidence="9 10">
    <name type="scientific">Bremia lactucae</name>
    <name type="common">Lettuce downy mildew</name>
    <dbReference type="NCBI Taxonomy" id="4779"/>
    <lineage>
        <taxon>Eukaryota</taxon>
        <taxon>Sar</taxon>
        <taxon>Stramenopiles</taxon>
        <taxon>Oomycota</taxon>
        <taxon>Peronosporomycetes</taxon>
        <taxon>Peronosporales</taxon>
        <taxon>Peronosporaceae</taxon>
        <taxon>Bremia</taxon>
    </lineage>
</organism>
<feature type="transmembrane region" description="Helical" evidence="5">
    <location>
        <begin position="324"/>
        <end position="344"/>
    </location>
</feature>
<gene>
    <name evidence="9" type="ORF">CCR75_003387</name>
    <name evidence="8" type="ORF">CCR75_007141</name>
</gene>
<dbReference type="Gene3D" id="1.10.287.70">
    <property type="match status" value="1"/>
</dbReference>
<feature type="transmembrane region" description="Helical" evidence="5">
    <location>
        <begin position="356"/>
        <end position="375"/>
    </location>
</feature>
<dbReference type="EMBL" id="SHOA02000198">
    <property type="protein sequence ID" value="TDH67102.1"/>
    <property type="molecule type" value="Genomic_DNA"/>
</dbReference>
<dbReference type="FunFam" id="1.10.287.70:FF:000236">
    <property type="entry name" value="Uncharacterized protein"/>
    <property type="match status" value="1"/>
</dbReference>
<evidence type="ECO:0000256" key="3">
    <source>
        <dbReference type="ARBA" id="ARBA00022989"/>
    </source>
</evidence>
<comment type="caution">
    <text evidence="9">The sequence shown here is derived from an EMBL/GenBank/DDBJ whole genome shotgun (WGS) entry which is preliminary data.</text>
</comment>
<dbReference type="GeneID" id="94347154"/>
<keyword evidence="3 5" id="KW-1133">Transmembrane helix</keyword>
<name>A0A976FI02_BRELC</name>
<dbReference type="InterPro" id="IPR039031">
    <property type="entry name" value="Mucolipin"/>
</dbReference>
<feature type="transmembrane region" description="Helical" evidence="5">
    <location>
        <begin position="395"/>
        <end position="417"/>
    </location>
</feature>
<protein>
    <recommendedName>
        <fullName evidence="7">Polycystin cation channel PKD1/PKD2 domain-containing protein</fullName>
    </recommendedName>
</protein>
<comment type="subcellular location">
    <subcellularLocation>
        <location evidence="1">Membrane</location>
        <topology evidence="1">Multi-pass membrane protein</topology>
    </subcellularLocation>
</comment>
<dbReference type="InterPro" id="IPR013122">
    <property type="entry name" value="PKD1_2_channel"/>
</dbReference>
<feature type="signal peptide" evidence="6">
    <location>
        <begin position="1"/>
        <end position="18"/>
    </location>
</feature>
<reference evidence="9" key="2">
    <citation type="submission" date="2021-07" db="EMBL/GenBank/DDBJ databases">
        <authorList>
            <person name="Fletcher K."/>
        </authorList>
    </citation>
    <scope>NUCLEOTIDE SEQUENCE</scope>
    <source>
        <strain evidence="9">SF5</strain>
    </source>
</reference>